<sequence length="495" mass="55160">MSDLLNFLLSTDEAFKRRLGSLYSDFPLQHDAEGYAINIAAWQKALASATRAGLVPIPIRSSKQNGTHSAKSHHSNLLVLSTGGALSAALETRQWGRPLALQAVIDESLQTGNMIPLREFLNSPTSPFRKAWIRLPAAPSLSQILAWGMKHARGLIVGAHYEHAEASRRLEELDLVLVDNLKEAEKRLMNEISARHQSVVDRIYSKEMFRDQFARVMGNVELSPTDFEVLLTYLARDQNSILYDGKTIKFKDANDRSTSISQEDRTIASLKALISNLTVQIANLAAKTQELTLAAQTALNNKNRILALSALRSRKLAERNLKQRSDTLYQLEEVYTKIEQAANQVDIIKVMEASTGVLRGLNEQVGGIEKVEDVVEELRKEMDNVDEVGNIINEAAPVIDEGELDDELVAMEAQEKEAQEAKEVEITRQKLAELERLRLLTPQERAEAEKLQSTAKVSPTELSNEELEESIDKLSQMSIADNGSRSSEQARKIAE</sequence>
<dbReference type="GO" id="GO:0006900">
    <property type="term" value="P:vesicle budding from membrane"/>
    <property type="evidence" value="ECO:0007669"/>
    <property type="project" value="TreeGrafter"/>
</dbReference>
<dbReference type="GO" id="GO:0032511">
    <property type="term" value="P:late endosome to vacuole transport via multivesicular body sorting pathway"/>
    <property type="evidence" value="ECO:0007669"/>
    <property type="project" value="TreeGrafter"/>
</dbReference>
<dbReference type="EMBL" id="CP120630">
    <property type="protein sequence ID" value="WEW61200.1"/>
    <property type="molecule type" value="Genomic_DNA"/>
</dbReference>
<evidence type="ECO:0008006" key="5">
    <source>
        <dbReference type="Google" id="ProtNLM"/>
    </source>
</evidence>
<reference evidence="3" key="1">
    <citation type="submission" date="2023-03" db="EMBL/GenBank/DDBJ databases">
        <title>Emydomyces testavorans Genome Sequence.</title>
        <authorList>
            <person name="Hoyer L."/>
        </authorList>
    </citation>
    <scope>NUCLEOTIDE SEQUENCE</scope>
    <source>
        <strain evidence="3">16-2883</strain>
    </source>
</reference>
<accession>A0AAF0DLU2</accession>
<dbReference type="GO" id="GO:0009898">
    <property type="term" value="C:cytoplasmic side of plasma membrane"/>
    <property type="evidence" value="ECO:0007669"/>
    <property type="project" value="TreeGrafter"/>
</dbReference>
<dbReference type="AlphaFoldDB" id="A0AAF0DLU2"/>
<evidence type="ECO:0000313" key="3">
    <source>
        <dbReference type="EMBL" id="WEW61200.1"/>
    </source>
</evidence>
<evidence type="ECO:0000256" key="2">
    <source>
        <dbReference type="SAM" id="MobiDB-lite"/>
    </source>
</evidence>
<proteinExistence type="predicted"/>
<dbReference type="InterPro" id="IPR005024">
    <property type="entry name" value="Snf7_fam"/>
</dbReference>
<feature type="region of interest" description="Disordered" evidence="2">
    <location>
        <begin position="445"/>
        <end position="495"/>
    </location>
</feature>
<dbReference type="Gene3D" id="6.10.140.1230">
    <property type="match status" value="1"/>
</dbReference>
<keyword evidence="4" id="KW-1185">Reference proteome</keyword>
<feature type="compositionally biased region" description="Polar residues" evidence="2">
    <location>
        <begin position="451"/>
        <end position="462"/>
    </location>
</feature>
<dbReference type="GO" id="GO:0005771">
    <property type="term" value="C:multivesicular body"/>
    <property type="evidence" value="ECO:0007669"/>
    <property type="project" value="TreeGrafter"/>
</dbReference>
<name>A0AAF0DLU2_9EURO</name>
<dbReference type="GO" id="GO:0000815">
    <property type="term" value="C:ESCRT III complex"/>
    <property type="evidence" value="ECO:0007669"/>
    <property type="project" value="TreeGrafter"/>
</dbReference>
<protein>
    <recommendedName>
        <fullName evidence="5">SNF7 family protein</fullName>
    </recommendedName>
</protein>
<dbReference type="PANTHER" id="PTHR22761:SF18">
    <property type="entry name" value="SORTING PROTEIN SNF7 FAMILY PROTEIN, PUTATIVE (AFU_ORTHOLOGUE AFUA_2G16692)-RELATED"/>
    <property type="match status" value="1"/>
</dbReference>
<dbReference type="Pfam" id="PF03357">
    <property type="entry name" value="Snf7"/>
    <property type="match status" value="1"/>
</dbReference>
<evidence type="ECO:0000256" key="1">
    <source>
        <dbReference type="SAM" id="Coils"/>
    </source>
</evidence>
<feature type="coiled-coil region" evidence="1">
    <location>
        <begin position="361"/>
        <end position="437"/>
    </location>
</feature>
<feature type="compositionally biased region" description="Polar residues" evidence="2">
    <location>
        <begin position="473"/>
        <end position="487"/>
    </location>
</feature>
<dbReference type="Proteomes" id="UP001219355">
    <property type="component" value="Chromosome 4"/>
</dbReference>
<keyword evidence="1" id="KW-0175">Coiled coil</keyword>
<evidence type="ECO:0000313" key="4">
    <source>
        <dbReference type="Proteomes" id="UP001219355"/>
    </source>
</evidence>
<dbReference type="PANTHER" id="PTHR22761">
    <property type="entry name" value="CHARGED MULTIVESICULAR BODY PROTEIN"/>
    <property type="match status" value="1"/>
</dbReference>
<organism evidence="3 4">
    <name type="scientific">Emydomyces testavorans</name>
    <dbReference type="NCBI Taxonomy" id="2070801"/>
    <lineage>
        <taxon>Eukaryota</taxon>
        <taxon>Fungi</taxon>
        <taxon>Dikarya</taxon>
        <taxon>Ascomycota</taxon>
        <taxon>Pezizomycotina</taxon>
        <taxon>Eurotiomycetes</taxon>
        <taxon>Eurotiomycetidae</taxon>
        <taxon>Onygenales</taxon>
        <taxon>Nannizziopsiaceae</taxon>
        <taxon>Emydomyces</taxon>
    </lineage>
</organism>
<gene>
    <name evidence="3" type="ORF">PRK78_006690</name>
</gene>